<evidence type="ECO:0000256" key="2">
    <source>
        <dbReference type="ARBA" id="ARBA00008789"/>
    </source>
</evidence>
<evidence type="ECO:0000256" key="6">
    <source>
        <dbReference type="ARBA" id="ARBA00022989"/>
    </source>
</evidence>
<comment type="subcellular location">
    <subcellularLocation>
        <location evidence="1 10">Membrane</location>
        <topology evidence="1 10">Multi-pass membrane protein</topology>
    </subcellularLocation>
</comment>
<dbReference type="Gene3D" id="2.130.10.10">
    <property type="entry name" value="YVTN repeat-like/Quinoprotein amine dehydrogenase"/>
    <property type="match status" value="2"/>
</dbReference>
<feature type="region of interest" description="Disordered" evidence="11">
    <location>
        <begin position="169"/>
        <end position="192"/>
    </location>
</feature>
<evidence type="ECO:0000256" key="1">
    <source>
        <dbReference type="ARBA" id="ARBA00004141"/>
    </source>
</evidence>
<sequence length="842" mass="95075">MGPVCRNVESIRYGLKSLKASKMMMKQYYYQWMLREDADACLLRLFECFMESAPQMTLQLYLLVDDPPDGIDVLRIISPLFSWLSASWSLVSYHRALRFARPDHANQTLCGVIGYFLWRALEATLNDLSPPRNSLTEERIVYKLLNMADDDLEEMRSLRAAHDYKQASYGSSSSELRPDFKNEQKNKSERKARTFDFMAMFEQARQVASERNKKDQNIKSSECLMPDKPSSHLSKKEDQRNLLKATEAQAGKPLPPKFKPLSCKTSEKDVTSHKEAASNEEDSEQIGPPVPSSIKSGVNKEEVDEDADLIGPPIPSSLENKIKNVDNEDDDEDDDESEETLEQSIPQSLEITLAHGDKSVSALTLDPSGARLVTGGYDCDIRFWDFSGMDSSLKPFRTLRPCESHQIRNLQYSTTGDVILVIAANAQAKVLDRDGFEKLECVKGDQYIADMANTKGHVAMLNSGCWNPKERHEFMTCANDGTVRLWDIGNEYQQRVVIKTKNQQGRKTNATACTYSRDGRYIAAACQDGSIQLWDCNRKFVSTCMLNRTAHMSGSDTSSLCFSYDGKVLASRGSDDTLKLWDIRNFKKPLVSTGNLLNLFPVTDCQFSPNDKMVITGVSEGKKVRGTGKLMFLERETLKTVTHIEIPESSAIRCLWHPKLNQIVVGCGNGDAILYYDVKKSHRGAMLCVVKKERKAKQIEMITAQHIITPYALPMFREGRPISTRKQEEKVRKDPLKTRRPDLPVSGPGQGGRVGAQGATLSQYVVQQLVLKKPDPSDINPREAILRHAKDAEENPYWVSPAYQRTQPKTIFQTQSEQKQDDDNDSDHEPVWKKTKLAEENE</sequence>
<dbReference type="InterPro" id="IPR051858">
    <property type="entry name" value="WD_repeat_GAD-1"/>
</dbReference>
<dbReference type="PROSITE" id="PS50294">
    <property type="entry name" value="WD_REPEATS_REGION"/>
    <property type="match status" value="3"/>
</dbReference>
<dbReference type="InterPro" id="IPR001680">
    <property type="entry name" value="WD40_rpt"/>
</dbReference>
<evidence type="ECO:0000313" key="12">
    <source>
        <dbReference type="EMBL" id="CAE1310845.1"/>
    </source>
</evidence>
<reference evidence="12" key="1">
    <citation type="submission" date="2021-01" db="EMBL/GenBank/DDBJ databases">
        <authorList>
            <person name="Li R."/>
            <person name="Bekaert M."/>
        </authorList>
    </citation>
    <scope>NUCLEOTIDE SEQUENCE</scope>
    <source>
        <strain evidence="12">Farmed</strain>
    </source>
</reference>
<comment type="similarity">
    <text evidence="2 10">Belongs to the XK family.</text>
</comment>
<dbReference type="FunFam" id="2.130.10.10:FF:001038">
    <property type="entry name" value="WD repeat domain 70"/>
    <property type="match status" value="1"/>
</dbReference>
<evidence type="ECO:0000256" key="5">
    <source>
        <dbReference type="ARBA" id="ARBA00022737"/>
    </source>
</evidence>
<dbReference type="PANTHER" id="PTHR16017">
    <property type="entry name" value="GASTRULATION DEFECTIVE PROTEIN 1-RELATED"/>
    <property type="match status" value="1"/>
</dbReference>
<feature type="compositionally biased region" description="Basic and acidic residues" evidence="11">
    <location>
        <begin position="720"/>
        <end position="742"/>
    </location>
</feature>
<evidence type="ECO:0000313" key="13">
    <source>
        <dbReference type="Proteomes" id="UP000597762"/>
    </source>
</evidence>
<dbReference type="FunFam" id="2.130.10.10:FF:000294">
    <property type="entry name" value="WD repeat-containing protein 70"/>
    <property type="match status" value="1"/>
</dbReference>
<feature type="compositionally biased region" description="Acidic residues" evidence="11">
    <location>
        <begin position="327"/>
        <end position="341"/>
    </location>
</feature>
<dbReference type="PROSITE" id="PS00678">
    <property type="entry name" value="WD_REPEATS_1"/>
    <property type="match status" value="1"/>
</dbReference>
<dbReference type="EMBL" id="CAHIKZ030004457">
    <property type="protein sequence ID" value="CAE1310845.1"/>
    <property type="molecule type" value="Genomic_DNA"/>
</dbReference>
<feature type="compositionally biased region" description="Basic and acidic residues" evidence="11">
    <location>
        <begin position="265"/>
        <end position="277"/>
    </location>
</feature>
<dbReference type="InterPro" id="IPR036322">
    <property type="entry name" value="WD40_repeat_dom_sf"/>
</dbReference>
<keyword evidence="7" id="KW-0472">Membrane</keyword>
<dbReference type="PRINTS" id="PR00320">
    <property type="entry name" value="GPROTEINBRPT"/>
</dbReference>
<keyword evidence="6" id="KW-1133">Transmembrane helix</keyword>
<dbReference type="Pfam" id="PF09815">
    <property type="entry name" value="XK-related"/>
    <property type="match status" value="1"/>
</dbReference>
<keyword evidence="3 9" id="KW-0853">WD repeat</keyword>
<gene>
    <name evidence="12" type="ORF">SPHA_62353</name>
</gene>
<dbReference type="GO" id="GO:0035861">
    <property type="term" value="C:site of double-strand break"/>
    <property type="evidence" value="ECO:0007669"/>
    <property type="project" value="TreeGrafter"/>
</dbReference>
<dbReference type="Pfam" id="PF00400">
    <property type="entry name" value="WD40"/>
    <property type="match status" value="4"/>
</dbReference>
<feature type="region of interest" description="Disordered" evidence="11">
    <location>
        <begin position="206"/>
        <end position="345"/>
    </location>
</feature>
<dbReference type="InterPro" id="IPR020472">
    <property type="entry name" value="WD40_PAC1"/>
</dbReference>
<dbReference type="InterPro" id="IPR015943">
    <property type="entry name" value="WD40/YVTN_repeat-like_dom_sf"/>
</dbReference>
<evidence type="ECO:0000256" key="7">
    <source>
        <dbReference type="ARBA" id="ARBA00023136"/>
    </source>
</evidence>
<dbReference type="GO" id="GO:0005886">
    <property type="term" value="C:plasma membrane"/>
    <property type="evidence" value="ECO:0007669"/>
    <property type="project" value="UniProtKB-ARBA"/>
</dbReference>
<feature type="compositionally biased region" description="Basic and acidic residues" evidence="11">
    <location>
        <begin position="208"/>
        <end position="217"/>
    </location>
</feature>
<dbReference type="InterPro" id="IPR018629">
    <property type="entry name" value="XK-rel"/>
</dbReference>
<dbReference type="PROSITE" id="PS50082">
    <property type="entry name" value="WD_REPEATS_2"/>
    <property type="match status" value="4"/>
</dbReference>
<feature type="repeat" description="WD" evidence="9">
    <location>
        <begin position="353"/>
        <end position="394"/>
    </location>
</feature>
<evidence type="ECO:0000256" key="11">
    <source>
        <dbReference type="SAM" id="MobiDB-lite"/>
    </source>
</evidence>
<dbReference type="Proteomes" id="UP000597762">
    <property type="component" value="Unassembled WGS sequence"/>
</dbReference>
<feature type="repeat" description="WD" evidence="9">
    <location>
        <begin position="454"/>
        <end position="496"/>
    </location>
</feature>
<feature type="region of interest" description="Disordered" evidence="11">
    <location>
        <begin position="797"/>
        <end position="842"/>
    </location>
</feature>
<keyword evidence="13" id="KW-1185">Reference proteome</keyword>
<dbReference type="InterPro" id="IPR019775">
    <property type="entry name" value="WD40_repeat_CS"/>
</dbReference>
<dbReference type="SUPFAM" id="SSF50978">
    <property type="entry name" value="WD40 repeat-like"/>
    <property type="match status" value="1"/>
</dbReference>
<comment type="caution">
    <text evidence="12">The sequence shown here is derived from an EMBL/GenBank/DDBJ whole genome shotgun (WGS) entry which is preliminary data.</text>
</comment>
<dbReference type="GO" id="GO:0005634">
    <property type="term" value="C:nucleus"/>
    <property type="evidence" value="ECO:0007669"/>
    <property type="project" value="TreeGrafter"/>
</dbReference>
<feature type="compositionally biased region" description="Basic and acidic residues" evidence="11">
    <location>
        <begin position="827"/>
        <end position="842"/>
    </location>
</feature>
<evidence type="ECO:0000256" key="3">
    <source>
        <dbReference type="ARBA" id="ARBA00022574"/>
    </source>
</evidence>
<evidence type="ECO:0000256" key="10">
    <source>
        <dbReference type="RuleBase" id="RU910716"/>
    </source>
</evidence>
<feature type="repeat" description="WD" evidence="9">
    <location>
        <begin position="503"/>
        <end position="535"/>
    </location>
</feature>
<feature type="region of interest" description="Disordered" evidence="11">
    <location>
        <begin position="720"/>
        <end position="756"/>
    </location>
</feature>
<feature type="compositionally biased region" description="Basic and acidic residues" evidence="11">
    <location>
        <begin position="176"/>
        <end position="192"/>
    </location>
</feature>
<dbReference type="SMART" id="SM00320">
    <property type="entry name" value="WD40"/>
    <property type="match status" value="6"/>
</dbReference>
<dbReference type="AlphaFoldDB" id="A0A812DUD5"/>
<evidence type="ECO:0000256" key="4">
    <source>
        <dbReference type="ARBA" id="ARBA00022692"/>
    </source>
</evidence>
<feature type="repeat" description="WD" evidence="9">
    <location>
        <begin position="559"/>
        <end position="585"/>
    </location>
</feature>
<dbReference type="OrthoDB" id="10264376at2759"/>
<comment type="similarity">
    <text evidence="8">Belongs to the WD repeat GAD-1 family.</text>
</comment>
<proteinExistence type="inferred from homology"/>
<feature type="compositionally biased region" description="Polar residues" evidence="11">
    <location>
        <begin position="803"/>
        <end position="817"/>
    </location>
</feature>
<keyword evidence="5" id="KW-0677">Repeat</keyword>
<organism evidence="12 13">
    <name type="scientific">Acanthosepion pharaonis</name>
    <name type="common">Pharaoh cuttlefish</name>
    <name type="synonym">Sepia pharaonis</name>
    <dbReference type="NCBI Taxonomy" id="158019"/>
    <lineage>
        <taxon>Eukaryota</taxon>
        <taxon>Metazoa</taxon>
        <taxon>Spiralia</taxon>
        <taxon>Lophotrochozoa</taxon>
        <taxon>Mollusca</taxon>
        <taxon>Cephalopoda</taxon>
        <taxon>Coleoidea</taxon>
        <taxon>Decapodiformes</taxon>
        <taxon>Sepiida</taxon>
        <taxon>Sepiina</taxon>
        <taxon>Sepiidae</taxon>
        <taxon>Acanthosepion</taxon>
    </lineage>
</organism>
<evidence type="ECO:0000256" key="9">
    <source>
        <dbReference type="PROSITE-ProRule" id="PRU00221"/>
    </source>
</evidence>
<protein>
    <recommendedName>
        <fullName evidence="10">XK-related protein</fullName>
    </recommendedName>
</protein>
<name>A0A812DUD5_ACAPH</name>
<evidence type="ECO:0000256" key="8">
    <source>
        <dbReference type="ARBA" id="ARBA00038343"/>
    </source>
</evidence>
<accession>A0A812DUD5</accession>
<dbReference type="PANTHER" id="PTHR16017:SF0">
    <property type="entry name" value="WD REPEAT-CONTAINING PROTEIN 70"/>
    <property type="match status" value="1"/>
</dbReference>
<keyword evidence="4" id="KW-0812">Transmembrane</keyword>